<dbReference type="InterPro" id="IPR036249">
    <property type="entry name" value="Thioredoxin-like_sf"/>
</dbReference>
<dbReference type="PANTHER" id="PTHR12151">
    <property type="entry name" value="ELECTRON TRANSPORT PROTIN SCO1/SENC FAMILY MEMBER"/>
    <property type="match status" value="1"/>
</dbReference>
<dbReference type="EMBL" id="MJEH01000004">
    <property type="protein sequence ID" value="OEH94254.1"/>
    <property type="molecule type" value="Genomic_DNA"/>
</dbReference>
<evidence type="ECO:0000313" key="6">
    <source>
        <dbReference type="EMBL" id="OEH94254.1"/>
    </source>
</evidence>
<dbReference type="SUPFAM" id="SSF52833">
    <property type="entry name" value="Thioredoxin-like"/>
    <property type="match status" value="1"/>
</dbReference>
<evidence type="ECO:0000256" key="3">
    <source>
        <dbReference type="PIRSR" id="PIRSR603782-1"/>
    </source>
</evidence>
<dbReference type="Gene3D" id="3.40.30.10">
    <property type="entry name" value="Glutaredoxin"/>
    <property type="match status" value="1"/>
</dbReference>
<keyword evidence="4" id="KW-1015">Disulfide bond</keyword>
<comment type="caution">
    <text evidence="6">The sequence shown here is derived from an EMBL/GenBank/DDBJ whole genome shotgun (WGS) entry which is preliminary data.</text>
</comment>
<evidence type="ECO:0000256" key="2">
    <source>
        <dbReference type="ARBA" id="ARBA00023008"/>
    </source>
</evidence>
<feature type="domain" description="Thioredoxin" evidence="5">
    <location>
        <begin position="23"/>
        <end position="187"/>
    </location>
</feature>
<proteinExistence type="inferred from homology"/>
<protein>
    <submittedName>
        <fullName evidence="6">Cytochrome c oxidase assembly protein</fullName>
    </submittedName>
</protein>
<keyword evidence="7" id="KW-1185">Reference proteome</keyword>
<evidence type="ECO:0000256" key="4">
    <source>
        <dbReference type="PIRSR" id="PIRSR603782-2"/>
    </source>
</evidence>
<feature type="binding site" evidence="3">
    <location>
        <position position="61"/>
    </location>
    <ligand>
        <name>Cu cation</name>
        <dbReference type="ChEBI" id="CHEBI:23378"/>
    </ligand>
</feature>
<dbReference type="OrthoDB" id="9811998at2"/>
<evidence type="ECO:0000259" key="5">
    <source>
        <dbReference type="PROSITE" id="PS51352"/>
    </source>
</evidence>
<dbReference type="InterPro" id="IPR003782">
    <property type="entry name" value="SCO1/SenC"/>
</dbReference>
<dbReference type="CDD" id="cd02968">
    <property type="entry name" value="SCO"/>
    <property type="match status" value="1"/>
</dbReference>
<feature type="disulfide bond" description="Redox-active" evidence="4">
    <location>
        <begin position="61"/>
        <end position="65"/>
    </location>
</feature>
<comment type="similarity">
    <text evidence="1">Belongs to the SCO1/2 family.</text>
</comment>
<dbReference type="GO" id="GO:0046872">
    <property type="term" value="F:metal ion binding"/>
    <property type="evidence" value="ECO:0007669"/>
    <property type="project" value="UniProtKB-KW"/>
</dbReference>
<dbReference type="STRING" id="1305675.BFG57_09195"/>
<feature type="binding site" evidence="3">
    <location>
        <position position="152"/>
    </location>
    <ligand>
        <name>Cu cation</name>
        <dbReference type="ChEBI" id="CHEBI:23378"/>
    </ligand>
</feature>
<dbReference type="PANTHER" id="PTHR12151:SF25">
    <property type="entry name" value="LINALOOL DEHYDRATASE_ISOMERASE DOMAIN-CONTAINING PROTEIN"/>
    <property type="match status" value="1"/>
</dbReference>
<reference evidence="6 7" key="1">
    <citation type="submission" date="2016-08" db="EMBL/GenBank/DDBJ databases">
        <title>Genome of Bacillus solimangrovi GH2-4.</title>
        <authorList>
            <person name="Lim S."/>
            <person name="Kim B.-C."/>
        </authorList>
    </citation>
    <scope>NUCLEOTIDE SEQUENCE [LARGE SCALE GENOMIC DNA]</scope>
    <source>
        <strain evidence="6 7">GH2-4</strain>
    </source>
</reference>
<dbReference type="Pfam" id="PF02630">
    <property type="entry name" value="SCO1-SenC"/>
    <property type="match status" value="1"/>
</dbReference>
<keyword evidence="2 3" id="KW-0186">Copper</keyword>
<dbReference type="Proteomes" id="UP000095209">
    <property type="component" value="Unassembled WGS sequence"/>
</dbReference>
<gene>
    <name evidence="6" type="ORF">BFG57_09195</name>
</gene>
<evidence type="ECO:0000313" key="7">
    <source>
        <dbReference type="Proteomes" id="UP000095209"/>
    </source>
</evidence>
<organism evidence="6 7">
    <name type="scientific">Bacillus solimangrovi</name>
    <dbReference type="NCBI Taxonomy" id="1305675"/>
    <lineage>
        <taxon>Bacteria</taxon>
        <taxon>Bacillati</taxon>
        <taxon>Bacillota</taxon>
        <taxon>Bacilli</taxon>
        <taxon>Bacillales</taxon>
        <taxon>Bacillaceae</taxon>
        <taxon>Bacillus</taxon>
    </lineage>
</organism>
<keyword evidence="3" id="KW-0479">Metal-binding</keyword>
<dbReference type="AlphaFoldDB" id="A0A1E5LJJ6"/>
<dbReference type="InterPro" id="IPR013766">
    <property type="entry name" value="Thioredoxin_domain"/>
</dbReference>
<dbReference type="PROSITE" id="PS51352">
    <property type="entry name" value="THIOREDOXIN_2"/>
    <property type="match status" value="1"/>
</dbReference>
<evidence type="ECO:0000256" key="1">
    <source>
        <dbReference type="ARBA" id="ARBA00010996"/>
    </source>
</evidence>
<feature type="binding site" evidence="3">
    <location>
        <position position="65"/>
    </location>
    <ligand>
        <name>Cu cation</name>
        <dbReference type="ChEBI" id="CHEBI:23378"/>
    </ligand>
</feature>
<accession>A0A1E5LJJ6</accession>
<sequence length="187" mass="21305">MLFVLLLITILSACSNSEKTLEEPNNWKVEDFTYTNQANNPVSLEDLKGTVWLADFIFTNCDTVCPPMTANMNKLQVKLKEEGMEDVRIVSFSVDPEVDTPQMLQEFGDKFGVDYSNWDFLTGYKLDEVKTLALKSFKALVEKPEGEDQVWHGTSFYLVNQEGIVVRDYSGLDVPFEQIIADIKTIR</sequence>
<name>A0A1E5LJJ6_9BACI</name>